<evidence type="ECO:0000256" key="5">
    <source>
        <dbReference type="ARBA" id="ARBA00023155"/>
    </source>
</evidence>
<dbReference type="CDD" id="cd00086">
    <property type="entry name" value="homeodomain"/>
    <property type="match status" value="1"/>
</dbReference>
<dbReference type="Gene3D" id="1.10.10.60">
    <property type="entry name" value="Homeodomain-like"/>
    <property type="match status" value="1"/>
</dbReference>
<evidence type="ECO:0000256" key="4">
    <source>
        <dbReference type="ARBA" id="ARBA00023125"/>
    </source>
</evidence>
<dbReference type="GO" id="GO:0006355">
    <property type="term" value="P:regulation of DNA-templated transcription"/>
    <property type="evidence" value="ECO:0007669"/>
    <property type="project" value="InterPro"/>
</dbReference>
<name>A0A9Q0C2U1_9POAL</name>
<dbReference type="Pfam" id="PF07526">
    <property type="entry name" value="POX"/>
    <property type="match status" value="1"/>
</dbReference>
<evidence type="ECO:0000256" key="2">
    <source>
        <dbReference type="ARBA" id="ARBA00006454"/>
    </source>
</evidence>
<evidence type="ECO:0000259" key="11">
    <source>
        <dbReference type="PROSITE" id="PS50071"/>
    </source>
</evidence>
<keyword evidence="7 8" id="KW-0539">Nucleus</keyword>
<dbReference type="OrthoDB" id="10056939at2759"/>
<feature type="region of interest" description="Disordered" evidence="10">
    <location>
        <begin position="408"/>
        <end position="453"/>
    </location>
</feature>
<evidence type="ECO:0000256" key="10">
    <source>
        <dbReference type="SAM" id="MobiDB-lite"/>
    </source>
</evidence>
<feature type="coiled-coil region" evidence="9">
    <location>
        <begin position="226"/>
        <end position="253"/>
    </location>
</feature>
<evidence type="ECO:0000256" key="8">
    <source>
        <dbReference type="PROSITE-ProRule" id="PRU00108"/>
    </source>
</evidence>
<keyword evidence="9" id="KW-0175">Coiled coil</keyword>
<dbReference type="GO" id="GO:0005634">
    <property type="term" value="C:nucleus"/>
    <property type="evidence" value="ECO:0007669"/>
    <property type="project" value="UniProtKB-SubCell"/>
</dbReference>
<accession>A0A9Q0C2U1</accession>
<keyword evidence="13" id="KW-1185">Reference proteome</keyword>
<comment type="subcellular location">
    <subcellularLocation>
        <location evidence="1 8">Nucleus</location>
    </subcellularLocation>
</comment>
<dbReference type="FunFam" id="1.10.10.60:FF:000117">
    <property type="entry name" value="BEL1-like homeodomain protein 9"/>
    <property type="match status" value="1"/>
</dbReference>
<dbReference type="PANTHER" id="PTHR11850">
    <property type="entry name" value="HOMEOBOX PROTEIN TRANSCRIPTION FACTORS"/>
    <property type="match status" value="1"/>
</dbReference>
<keyword evidence="5 8" id="KW-0371">Homeobox</keyword>
<evidence type="ECO:0000256" key="1">
    <source>
        <dbReference type="ARBA" id="ARBA00004123"/>
    </source>
</evidence>
<keyword evidence="6" id="KW-0804">Transcription</keyword>
<evidence type="ECO:0000313" key="12">
    <source>
        <dbReference type="EMBL" id="KAJ1686225.1"/>
    </source>
</evidence>
<feature type="compositionally biased region" description="Basic and acidic residues" evidence="10">
    <location>
        <begin position="421"/>
        <end position="432"/>
    </location>
</feature>
<reference evidence="12" key="1">
    <citation type="journal article" date="2022" name="Cell">
        <title>Repeat-based holocentromeres influence genome architecture and karyotype evolution.</title>
        <authorList>
            <person name="Hofstatter P.G."/>
            <person name="Thangavel G."/>
            <person name="Lux T."/>
            <person name="Neumann P."/>
            <person name="Vondrak T."/>
            <person name="Novak P."/>
            <person name="Zhang M."/>
            <person name="Costa L."/>
            <person name="Castellani M."/>
            <person name="Scott A."/>
            <person name="Toegelov H."/>
            <person name="Fuchs J."/>
            <person name="Mata-Sucre Y."/>
            <person name="Dias Y."/>
            <person name="Vanzela A.L.L."/>
            <person name="Huettel B."/>
            <person name="Almeida C.C.S."/>
            <person name="Simkova H."/>
            <person name="Souza G."/>
            <person name="Pedrosa-Harand A."/>
            <person name="Macas J."/>
            <person name="Mayer K.F.X."/>
            <person name="Houben A."/>
            <person name="Marques A."/>
        </authorList>
    </citation>
    <scope>NUCLEOTIDE SEQUENCE</scope>
    <source>
        <strain evidence="12">RhyBre1mFocal</strain>
    </source>
</reference>
<dbReference type="EMBL" id="JAMQYH010000005">
    <property type="protein sequence ID" value="KAJ1686225.1"/>
    <property type="molecule type" value="Genomic_DNA"/>
</dbReference>
<feature type="compositionally biased region" description="Polar residues" evidence="10">
    <location>
        <begin position="433"/>
        <end position="453"/>
    </location>
</feature>
<dbReference type="AlphaFoldDB" id="A0A9Q0C2U1"/>
<protein>
    <recommendedName>
        <fullName evidence="11">Homeobox domain-containing protein</fullName>
    </recommendedName>
</protein>
<dbReference type="SMART" id="SM00574">
    <property type="entry name" value="POX"/>
    <property type="match status" value="1"/>
</dbReference>
<dbReference type="InterPro" id="IPR006563">
    <property type="entry name" value="POX_dom"/>
</dbReference>
<dbReference type="Pfam" id="PF05920">
    <property type="entry name" value="Homeobox_KN"/>
    <property type="match status" value="1"/>
</dbReference>
<comment type="caution">
    <text evidence="12">The sequence shown here is derived from an EMBL/GenBank/DDBJ whole genome shotgun (WGS) entry which is preliminary data.</text>
</comment>
<feature type="region of interest" description="Disordered" evidence="10">
    <location>
        <begin position="487"/>
        <end position="509"/>
    </location>
</feature>
<dbReference type="PROSITE" id="PS50071">
    <property type="entry name" value="HOMEOBOX_2"/>
    <property type="match status" value="1"/>
</dbReference>
<dbReference type="InterPro" id="IPR009057">
    <property type="entry name" value="Homeodomain-like_sf"/>
</dbReference>
<proteinExistence type="inferred from homology"/>
<feature type="region of interest" description="Disordered" evidence="10">
    <location>
        <begin position="176"/>
        <end position="203"/>
    </location>
</feature>
<evidence type="ECO:0000313" key="13">
    <source>
        <dbReference type="Proteomes" id="UP001151287"/>
    </source>
</evidence>
<feature type="domain" description="Homeobox" evidence="11">
    <location>
        <begin position="336"/>
        <end position="399"/>
    </location>
</feature>
<dbReference type="GO" id="GO:0003677">
    <property type="term" value="F:DNA binding"/>
    <property type="evidence" value="ECO:0007669"/>
    <property type="project" value="UniProtKB-UniRule"/>
</dbReference>
<dbReference type="InterPro" id="IPR050224">
    <property type="entry name" value="TALE_homeobox"/>
</dbReference>
<feature type="DNA-binding region" description="Homeobox" evidence="8">
    <location>
        <begin position="338"/>
        <end position="400"/>
    </location>
</feature>
<evidence type="ECO:0000256" key="7">
    <source>
        <dbReference type="ARBA" id="ARBA00023242"/>
    </source>
</evidence>
<dbReference type="SMART" id="SM00389">
    <property type="entry name" value="HOX"/>
    <property type="match status" value="1"/>
</dbReference>
<keyword evidence="3" id="KW-0805">Transcription regulation</keyword>
<organism evidence="12 13">
    <name type="scientific">Rhynchospora breviuscula</name>
    <dbReference type="NCBI Taxonomy" id="2022672"/>
    <lineage>
        <taxon>Eukaryota</taxon>
        <taxon>Viridiplantae</taxon>
        <taxon>Streptophyta</taxon>
        <taxon>Embryophyta</taxon>
        <taxon>Tracheophyta</taxon>
        <taxon>Spermatophyta</taxon>
        <taxon>Magnoliopsida</taxon>
        <taxon>Liliopsida</taxon>
        <taxon>Poales</taxon>
        <taxon>Cyperaceae</taxon>
        <taxon>Cyperoideae</taxon>
        <taxon>Rhynchosporeae</taxon>
        <taxon>Rhynchospora</taxon>
    </lineage>
</organism>
<evidence type="ECO:0000256" key="9">
    <source>
        <dbReference type="SAM" id="Coils"/>
    </source>
</evidence>
<feature type="compositionally biased region" description="Low complexity" evidence="10">
    <location>
        <begin position="185"/>
        <end position="194"/>
    </location>
</feature>
<evidence type="ECO:0000256" key="3">
    <source>
        <dbReference type="ARBA" id="ARBA00023015"/>
    </source>
</evidence>
<dbReference type="InterPro" id="IPR008422">
    <property type="entry name" value="KN_HD"/>
</dbReference>
<comment type="similarity">
    <text evidence="2">Belongs to the TALE/BELL homeobox family.</text>
</comment>
<sequence>MASYFTGGGTDIQAADGLQTLYLMNPGYTGFTDPSGSAAGPTNMVLLNSMTSLNPIALGHMSNQQPAGNQHIVGIPLQPPSQAEASQSPTLHTQAQAQYNIWAESQQTATLAQQGGLSLTLSSRELSVPVSVPSSAFAPTQLGHTSASSGGMHGFLMGSKYLKATQELLDEVVNVGKGGRGELGKGASYSNSKGGSKKENKEETEIACGGEDEKKPAAAELTTAERQELQMKKAKLVNMLDEVEQRYRQYHHQMQVVVSSFEAVAGPGSARAYTSLALQTISKQFRCLRDAITGQIRSTSKTLGEEDTKTVGSRLRFIDHQLRQQRALQQLGMIQHNAWRPQRGLPERSVSILRAWLFEHFLHPYPKDSDKIMLAKQTGLTRSQVSNWFINARVRLWKPMVEEMYLEETKDQERDDDEGDNSGKTDTDKDHNSNSAAQQNSIGSRPEQKNTSLSMTQTDTIDQIHSAPIVTQPDSFYSADEELMQQKLKKVRSEESYQPNMVASGKGPRHEEVNNRELLMKFMEEGARVGFGSTGYTMADPMGRFDSDQFAPRYGGNGVSLTLGLPHCEAIPMSGTQPSFLSNDGIRLEIGNEANEYCSLGNNSAPVAPHQPNAYGINLQSTKSFAAHLMRDFVA</sequence>
<keyword evidence="4 8" id="KW-0238">DNA-binding</keyword>
<gene>
    <name evidence="12" type="ORF">LUZ63_017615</name>
</gene>
<dbReference type="InterPro" id="IPR001356">
    <property type="entry name" value="HD"/>
</dbReference>
<dbReference type="Proteomes" id="UP001151287">
    <property type="component" value="Unassembled WGS sequence"/>
</dbReference>
<evidence type="ECO:0000256" key="6">
    <source>
        <dbReference type="ARBA" id="ARBA00023163"/>
    </source>
</evidence>
<dbReference type="SUPFAM" id="SSF46689">
    <property type="entry name" value="Homeodomain-like"/>
    <property type="match status" value="1"/>
</dbReference>